<dbReference type="PANTHER" id="PTHR11764:SF20">
    <property type="entry name" value="LANOSTEROL SYNTHASE"/>
    <property type="match status" value="1"/>
</dbReference>
<dbReference type="InterPro" id="IPR032697">
    <property type="entry name" value="SQ_cyclase_N"/>
</dbReference>
<protein>
    <submittedName>
        <fullName evidence="6">Squalene-hopene/tetraprenyl-beta-curcumene cyclase</fullName>
    </submittedName>
</protein>
<dbReference type="GO" id="GO:0005811">
    <property type="term" value="C:lipid droplet"/>
    <property type="evidence" value="ECO:0007669"/>
    <property type="project" value="InterPro"/>
</dbReference>
<dbReference type="GO" id="GO:0016866">
    <property type="term" value="F:intramolecular transferase activity"/>
    <property type="evidence" value="ECO:0007669"/>
    <property type="project" value="InterPro"/>
</dbReference>
<proteinExistence type="inferred from homology"/>
<dbReference type="Proteomes" id="UP000295662">
    <property type="component" value="Unassembled WGS sequence"/>
</dbReference>
<dbReference type="OrthoDB" id="9758578at2"/>
<dbReference type="Pfam" id="PF13243">
    <property type="entry name" value="SQHop_cyclase_C"/>
    <property type="match status" value="1"/>
</dbReference>
<name>A0A4R7STT7_9BACT</name>
<comment type="similarity">
    <text evidence="2">Belongs to the terpene cyclase/mutase family.</text>
</comment>
<keyword evidence="3" id="KW-0677">Repeat</keyword>
<dbReference type="RefSeq" id="WP_133793637.1">
    <property type="nucleotide sequence ID" value="NZ_SOCA01000001.1"/>
</dbReference>
<dbReference type="InterPro" id="IPR018333">
    <property type="entry name" value="Squalene_cyclase"/>
</dbReference>
<dbReference type="InterPro" id="IPR008930">
    <property type="entry name" value="Terpenoid_cyclase/PrenylTrfase"/>
</dbReference>
<dbReference type="PANTHER" id="PTHR11764">
    <property type="entry name" value="TERPENE CYCLASE/MUTASE FAMILY MEMBER"/>
    <property type="match status" value="1"/>
</dbReference>
<comment type="pathway">
    <text evidence="1">Secondary metabolite biosynthesis; hopanoid biosynthesis.</text>
</comment>
<dbReference type="Pfam" id="PF13249">
    <property type="entry name" value="SQHop_cyclase_N"/>
    <property type="match status" value="1"/>
</dbReference>
<dbReference type="SUPFAM" id="SSF48239">
    <property type="entry name" value="Terpenoid cyclases/Protein prenyltransferases"/>
    <property type="match status" value="2"/>
</dbReference>
<reference evidence="6 7" key="1">
    <citation type="submission" date="2019-03" db="EMBL/GenBank/DDBJ databases">
        <title>Genomic Encyclopedia of Archaeal and Bacterial Type Strains, Phase II (KMG-II): from individual species to whole genera.</title>
        <authorList>
            <person name="Goeker M."/>
        </authorList>
    </citation>
    <scope>NUCLEOTIDE SEQUENCE [LARGE SCALE GENOMIC DNA]</scope>
    <source>
        <strain evidence="6 7">ATCC 25309</strain>
    </source>
</reference>
<comment type="caution">
    <text evidence="6">The sequence shown here is derived from an EMBL/GenBank/DDBJ whole genome shotgun (WGS) entry which is preliminary data.</text>
</comment>
<dbReference type="Gene3D" id="1.50.10.20">
    <property type="match status" value="3"/>
</dbReference>
<dbReference type="EMBL" id="SOCA01000001">
    <property type="protein sequence ID" value="TDU81707.1"/>
    <property type="molecule type" value="Genomic_DNA"/>
</dbReference>
<organism evidence="6 7">
    <name type="scientific">Prosthecobacter fusiformis</name>
    <dbReference type="NCBI Taxonomy" id="48464"/>
    <lineage>
        <taxon>Bacteria</taxon>
        <taxon>Pseudomonadati</taxon>
        <taxon>Verrucomicrobiota</taxon>
        <taxon>Verrucomicrobiia</taxon>
        <taxon>Verrucomicrobiales</taxon>
        <taxon>Verrucomicrobiaceae</taxon>
        <taxon>Prosthecobacter</taxon>
    </lineage>
</organism>
<evidence type="ECO:0000259" key="5">
    <source>
        <dbReference type="Pfam" id="PF13249"/>
    </source>
</evidence>
<dbReference type="GO" id="GO:0016104">
    <property type="term" value="P:triterpenoid biosynthetic process"/>
    <property type="evidence" value="ECO:0007669"/>
    <property type="project" value="InterPro"/>
</dbReference>
<feature type="domain" description="Squalene cyclase C-terminal" evidence="4">
    <location>
        <begin position="311"/>
        <end position="584"/>
    </location>
</feature>
<evidence type="ECO:0000313" key="7">
    <source>
        <dbReference type="Proteomes" id="UP000295662"/>
    </source>
</evidence>
<evidence type="ECO:0000256" key="3">
    <source>
        <dbReference type="ARBA" id="ARBA00022737"/>
    </source>
</evidence>
<evidence type="ECO:0000256" key="2">
    <source>
        <dbReference type="ARBA" id="ARBA00009755"/>
    </source>
</evidence>
<dbReference type="InterPro" id="IPR032696">
    <property type="entry name" value="SQ_cyclase_C"/>
</dbReference>
<gene>
    <name evidence="6" type="ORF">EI77_01017</name>
</gene>
<dbReference type="AlphaFoldDB" id="A0A4R7STT7"/>
<dbReference type="UniPathway" id="UPA00337"/>
<evidence type="ECO:0000259" key="4">
    <source>
        <dbReference type="Pfam" id="PF13243"/>
    </source>
</evidence>
<feature type="domain" description="Squalene cyclase N-terminal" evidence="5">
    <location>
        <begin position="10"/>
        <end position="103"/>
    </location>
</feature>
<sequence length="618" mass="66582">MLNSLDQALTNTRTHLLSLRNAAGHWEGELSSSALSTATAIVALNEVDAAEYREWIEAGVRWLIENQNADGGWGDTTISKSNLSTTLLCWSALSVCGEMKRAGHAAMQIPRPGGRSYAGALAGAATGTHALAGAATWIRGQVGSLEADEIAKTVIGRYGKDKTFSVPILMLCTIGGTMGEGAWKRVLPLPFELAALPRAWFGAVGMPVVSYALPALIAIGYARFKKAPPAWWNPLGWLRGALWKRIRPMLKALQPSSGGYLEATPLTSFVTMALAAAGDKEHPCIPGAVEFLKRSMRADGSWPIDTNLATWGTTLACKALGSAEVPVRQWLQNQQYQEVHPFTNAAPGGWAWTDLPGGVPDADDTAGALIGLKIQEEAGSRVAAEAGLQWLLDLQNRDGGMPTFCRGWGTLPFDRSSPELTAHALLAWGLWEKEMPEAMRDRLKKATEMALGYLRKTQRKDGSWIPLWFGNEHTSDEENPLYGTAQVVAYLSGDKALAMQADRLIRSGCAYLEAAQKMDGSWGGDGDAPASIEETAVAVHALLLQGGRTRASALRGIEWLIAATQNGTHFPSAPIGLYFARLWYHEKLYPVIWSLQAFRSAKAVLSSVDEAGTTTSLS</sequence>
<keyword evidence="7" id="KW-1185">Reference proteome</keyword>
<evidence type="ECO:0000256" key="1">
    <source>
        <dbReference type="ARBA" id="ARBA00004999"/>
    </source>
</evidence>
<evidence type="ECO:0000313" key="6">
    <source>
        <dbReference type="EMBL" id="TDU81707.1"/>
    </source>
</evidence>
<accession>A0A4R7STT7</accession>